<sequence>MSTMPPFVSEENTADSSPLSQANMTRKAAIPPSQNKDLERIRQALLWHLIFVTTSSPVSRHDSAEITKVLRNWKRNHEAAGVEVLVHILEDMHMSKLRGRDGLQYRALRRACRKINLKIFAVRLHVEQECYYVEVPETVGADAGIDEEFNAKYYAQDGGKEQDEGDYGDYDEASDTWNECQTRIEVILPARMKKGYKFRNRRRMPEFHPSEDELLQPRYFRSSA</sequence>
<feature type="compositionally biased region" description="Polar residues" evidence="1">
    <location>
        <begin position="10"/>
        <end position="24"/>
    </location>
</feature>
<dbReference type="AlphaFoldDB" id="A0A6A5TFC7"/>
<feature type="region of interest" description="Disordered" evidence="1">
    <location>
        <begin position="1"/>
        <end position="34"/>
    </location>
</feature>
<proteinExistence type="predicted"/>
<name>A0A6A5TFC7_9PLEO</name>
<evidence type="ECO:0000313" key="3">
    <source>
        <dbReference type="Proteomes" id="UP000800035"/>
    </source>
</evidence>
<protein>
    <submittedName>
        <fullName evidence="2">Uncharacterized protein</fullName>
    </submittedName>
</protein>
<evidence type="ECO:0000256" key="1">
    <source>
        <dbReference type="SAM" id="MobiDB-lite"/>
    </source>
</evidence>
<accession>A0A6A5TFC7</accession>
<reference evidence="2" key="1">
    <citation type="journal article" date="2020" name="Stud. Mycol.">
        <title>101 Dothideomycetes genomes: a test case for predicting lifestyles and emergence of pathogens.</title>
        <authorList>
            <person name="Haridas S."/>
            <person name="Albert R."/>
            <person name="Binder M."/>
            <person name="Bloem J."/>
            <person name="Labutti K."/>
            <person name="Salamov A."/>
            <person name="Andreopoulos B."/>
            <person name="Baker S."/>
            <person name="Barry K."/>
            <person name="Bills G."/>
            <person name="Bluhm B."/>
            <person name="Cannon C."/>
            <person name="Castanera R."/>
            <person name="Culley D."/>
            <person name="Daum C."/>
            <person name="Ezra D."/>
            <person name="Gonzalez J."/>
            <person name="Henrissat B."/>
            <person name="Kuo A."/>
            <person name="Liang C."/>
            <person name="Lipzen A."/>
            <person name="Lutzoni F."/>
            <person name="Magnuson J."/>
            <person name="Mondo S."/>
            <person name="Nolan M."/>
            <person name="Ohm R."/>
            <person name="Pangilinan J."/>
            <person name="Park H.-J."/>
            <person name="Ramirez L."/>
            <person name="Alfaro M."/>
            <person name="Sun H."/>
            <person name="Tritt A."/>
            <person name="Yoshinaga Y."/>
            <person name="Zwiers L.-H."/>
            <person name="Turgeon B."/>
            <person name="Goodwin S."/>
            <person name="Spatafora J."/>
            <person name="Crous P."/>
            <person name="Grigoriev I."/>
        </authorList>
    </citation>
    <scope>NUCLEOTIDE SEQUENCE</scope>
    <source>
        <strain evidence="2">CBS 675.92</strain>
    </source>
</reference>
<keyword evidence="3" id="KW-1185">Reference proteome</keyword>
<dbReference type="Proteomes" id="UP000800035">
    <property type="component" value="Unassembled WGS sequence"/>
</dbReference>
<gene>
    <name evidence="2" type="ORF">CC80DRAFT_508713</name>
</gene>
<dbReference type="EMBL" id="ML977016">
    <property type="protein sequence ID" value="KAF1951523.1"/>
    <property type="molecule type" value="Genomic_DNA"/>
</dbReference>
<organism evidence="2 3">
    <name type="scientific">Byssothecium circinans</name>
    <dbReference type="NCBI Taxonomy" id="147558"/>
    <lineage>
        <taxon>Eukaryota</taxon>
        <taxon>Fungi</taxon>
        <taxon>Dikarya</taxon>
        <taxon>Ascomycota</taxon>
        <taxon>Pezizomycotina</taxon>
        <taxon>Dothideomycetes</taxon>
        <taxon>Pleosporomycetidae</taxon>
        <taxon>Pleosporales</taxon>
        <taxon>Massarineae</taxon>
        <taxon>Massarinaceae</taxon>
        <taxon>Byssothecium</taxon>
    </lineage>
</organism>
<evidence type="ECO:0000313" key="2">
    <source>
        <dbReference type="EMBL" id="KAF1951523.1"/>
    </source>
</evidence>